<feature type="domain" description="TLDc" evidence="8">
    <location>
        <begin position="434"/>
        <end position="583"/>
    </location>
</feature>
<keyword evidence="2 4" id="KW-0863">Zinc-finger</keyword>
<gene>
    <name evidence="9" type="ORF">RirG_214880</name>
</gene>
<keyword evidence="1" id="KW-0479">Metal-binding</keyword>
<dbReference type="InterPro" id="IPR051481">
    <property type="entry name" value="BTB-POZ/Galectin-3-binding"/>
</dbReference>
<dbReference type="CDD" id="cd02249">
    <property type="entry name" value="ZZ"/>
    <property type="match status" value="1"/>
</dbReference>
<evidence type="ECO:0000259" key="7">
    <source>
        <dbReference type="PROSITE" id="PS50135"/>
    </source>
</evidence>
<keyword evidence="10" id="KW-1185">Reference proteome</keyword>
<keyword evidence="3" id="KW-0862">Zinc</keyword>
<evidence type="ECO:0000256" key="1">
    <source>
        <dbReference type="ARBA" id="ARBA00022723"/>
    </source>
</evidence>
<dbReference type="GO" id="GO:0008270">
    <property type="term" value="F:zinc ion binding"/>
    <property type="evidence" value="ECO:0007669"/>
    <property type="project" value="UniProtKB-KW"/>
</dbReference>
<evidence type="ECO:0000259" key="8">
    <source>
        <dbReference type="PROSITE" id="PS51886"/>
    </source>
</evidence>
<dbReference type="Pfam" id="PF07534">
    <property type="entry name" value="TLD"/>
    <property type="match status" value="1"/>
</dbReference>
<reference evidence="9 10" key="1">
    <citation type="submission" date="2014-02" db="EMBL/GenBank/DDBJ databases">
        <title>Single nucleus genome sequencing reveals high similarity among nuclei of an endomycorrhizal fungus.</title>
        <authorList>
            <person name="Lin K."/>
            <person name="Geurts R."/>
            <person name="Zhang Z."/>
            <person name="Limpens E."/>
            <person name="Saunders D.G."/>
            <person name="Mu D."/>
            <person name="Pang E."/>
            <person name="Cao H."/>
            <person name="Cha H."/>
            <person name="Lin T."/>
            <person name="Zhou Q."/>
            <person name="Shang Y."/>
            <person name="Li Y."/>
            <person name="Ivanov S."/>
            <person name="Sharma T."/>
            <person name="Velzen R.V."/>
            <person name="Ruijter N.D."/>
            <person name="Aanen D.K."/>
            <person name="Win J."/>
            <person name="Kamoun S."/>
            <person name="Bisseling T."/>
            <person name="Huang S."/>
        </authorList>
    </citation>
    <scope>NUCLEOTIDE SEQUENCE [LARGE SCALE GENOMIC DNA]</scope>
    <source>
        <strain evidence="10">DAOM197198w</strain>
    </source>
</reference>
<dbReference type="Gene3D" id="3.30.710.10">
    <property type="entry name" value="Potassium Channel Kv1.1, Chain A"/>
    <property type="match status" value="1"/>
</dbReference>
<dbReference type="PROSITE" id="PS50097">
    <property type="entry name" value="BTB"/>
    <property type="match status" value="1"/>
</dbReference>
<dbReference type="EMBL" id="JEMT01027667">
    <property type="protein sequence ID" value="EXX56577.1"/>
    <property type="molecule type" value="Genomic_DNA"/>
</dbReference>
<dbReference type="OrthoDB" id="661148at2759"/>
<dbReference type="PROSITE" id="PS50135">
    <property type="entry name" value="ZF_ZZ_2"/>
    <property type="match status" value="1"/>
</dbReference>
<dbReference type="SMART" id="SM00584">
    <property type="entry name" value="TLDc"/>
    <property type="match status" value="1"/>
</dbReference>
<evidence type="ECO:0000256" key="5">
    <source>
        <dbReference type="SAM" id="MobiDB-lite"/>
    </source>
</evidence>
<evidence type="ECO:0000256" key="2">
    <source>
        <dbReference type="ARBA" id="ARBA00022771"/>
    </source>
</evidence>
<evidence type="ECO:0000256" key="3">
    <source>
        <dbReference type="ARBA" id="ARBA00022833"/>
    </source>
</evidence>
<protein>
    <recommendedName>
        <fullName evidence="11">Serine-enriched protein</fullName>
    </recommendedName>
</protein>
<evidence type="ECO:0008006" key="11">
    <source>
        <dbReference type="Google" id="ProtNLM"/>
    </source>
</evidence>
<dbReference type="InterPro" id="IPR000210">
    <property type="entry name" value="BTB/POZ_dom"/>
</dbReference>
<dbReference type="PANTHER" id="PTHR24410">
    <property type="entry name" value="HL07962P-RELATED"/>
    <property type="match status" value="1"/>
</dbReference>
<dbReference type="AlphaFoldDB" id="A0A015IHC2"/>
<dbReference type="Gene3D" id="3.30.60.90">
    <property type="match status" value="2"/>
</dbReference>
<name>A0A015IHC2_RHIIW</name>
<dbReference type="InterPro" id="IPR006571">
    <property type="entry name" value="TLDc_dom"/>
</dbReference>
<feature type="domain" description="BTB" evidence="6">
    <location>
        <begin position="26"/>
        <end position="99"/>
    </location>
</feature>
<sequence length="746" mass="86420">MDEDNFLPKLSQNLLKILDNDDDEYYDITIEVGNDPYVKVFRAHMVILNYRSDYLRRILSTNKKKNDETLVHIKLPNISPEIFQIILRYIYGGKLSLKECDTSDIIKILISANELNLQELVSYLQLYIIKNNENWMEENFNLVYQTSFENNSFLELQNYCVDLISKGPDKILKSMNFSSIPEKLLISIVQNNNFQMSEIQVWKYVIKWGLAQNPELPTDPAIFSKEDFNVLKNTLQQLIPFIKFSNISSREFSEEVLPYKKILPKEFYKDLLKKFLNLHPDSKPSDDLKSIDHPDGKLTDNLKSIDHPDSKLTDNLKSIDHPDSKPSDDLKSIDHPDGKLTDNLKSIDHPDSKLTDNLKSIDHPDSKPSDDLKSIDHPDGKLTDNLKSIDHPDSKLTDNLKSIDHPDSKLTDNLKSIDHSDSKLTDNLKNIDSKIITVQHAELISKWIDKLDVTDKPNSLYEFKLIFRGSRDGFASNEFHKICDDRSCTVTIIKVKGNNQILGGYNPIEWKFESDYGVTKDSFIFSFEDGDDINDHILSRVVKKDYAIFNDHTYGPSFGGADLILRGDIGHYMKDSYEKQIRGPPSEPVLHYGVGCDCCNHTIRGKRWNCTTCVIYDLCQDCKPQSHKHRHPNDHRLMLMPHSDTSKYAPRISVHDTKCNYCNKTIREMRWKCELCPNFNMCQDCKFYSKKFFHPHNISYFKLIGRDSRNAICDYCKLACTGNICYKCANNTFYIKEYELFQVVKR</sequence>
<dbReference type="SUPFAM" id="SSF54695">
    <property type="entry name" value="POZ domain"/>
    <property type="match status" value="1"/>
</dbReference>
<dbReference type="SMART" id="SM00225">
    <property type="entry name" value="BTB"/>
    <property type="match status" value="1"/>
</dbReference>
<dbReference type="SUPFAM" id="SSF57850">
    <property type="entry name" value="RING/U-box"/>
    <property type="match status" value="2"/>
</dbReference>
<evidence type="ECO:0000313" key="9">
    <source>
        <dbReference type="EMBL" id="EXX56577.1"/>
    </source>
</evidence>
<dbReference type="PROSITE" id="PS01357">
    <property type="entry name" value="ZF_ZZ_1"/>
    <property type="match status" value="1"/>
</dbReference>
<dbReference type="Pfam" id="PF00651">
    <property type="entry name" value="BTB"/>
    <property type="match status" value="1"/>
</dbReference>
<dbReference type="CDD" id="cd18186">
    <property type="entry name" value="BTB_POZ_ZBTB_KLHL-like"/>
    <property type="match status" value="1"/>
</dbReference>
<dbReference type="Gene3D" id="1.25.40.420">
    <property type="match status" value="1"/>
</dbReference>
<dbReference type="InterPro" id="IPR000433">
    <property type="entry name" value="Znf_ZZ"/>
</dbReference>
<evidence type="ECO:0000259" key="6">
    <source>
        <dbReference type="PROSITE" id="PS50097"/>
    </source>
</evidence>
<dbReference type="Proteomes" id="UP000022910">
    <property type="component" value="Unassembled WGS sequence"/>
</dbReference>
<evidence type="ECO:0000313" key="10">
    <source>
        <dbReference type="Proteomes" id="UP000022910"/>
    </source>
</evidence>
<organism evidence="9 10">
    <name type="scientific">Rhizophagus irregularis (strain DAOM 197198w)</name>
    <name type="common">Glomus intraradices</name>
    <dbReference type="NCBI Taxonomy" id="1432141"/>
    <lineage>
        <taxon>Eukaryota</taxon>
        <taxon>Fungi</taxon>
        <taxon>Fungi incertae sedis</taxon>
        <taxon>Mucoromycota</taxon>
        <taxon>Glomeromycotina</taxon>
        <taxon>Glomeromycetes</taxon>
        <taxon>Glomerales</taxon>
        <taxon>Glomeraceae</taxon>
        <taxon>Rhizophagus</taxon>
    </lineage>
</organism>
<feature type="region of interest" description="Disordered" evidence="5">
    <location>
        <begin position="283"/>
        <end position="405"/>
    </location>
</feature>
<dbReference type="PANTHER" id="PTHR24410:SF23">
    <property type="entry name" value="BTB DOMAIN-CONTAINING PROTEIN-RELATED"/>
    <property type="match status" value="1"/>
</dbReference>
<dbReference type="PROSITE" id="PS51886">
    <property type="entry name" value="TLDC"/>
    <property type="match status" value="1"/>
</dbReference>
<proteinExistence type="predicted"/>
<dbReference type="Pfam" id="PF00569">
    <property type="entry name" value="ZZ"/>
    <property type="match status" value="2"/>
</dbReference>
<dbReference type="HOGENOM" id="CLU_021542_0_2_1"/>
<comment type="caution">
    <text evidence="9">The sequence shown here is derived from an EMBL/GenBank/DDBJ whole genome shotgun (WGS) entry which is preliminary data.</text>
</comment>
<dbReference type="SMART" id="SM00291">
    <property type="entry name" value="ZnF_ZZ"/>
    <property type="match status" value="2"/>
</dbReference>
<feature type="domain" description="ZZ-type" evidence="7">
    <location>
        <begin position="591"/>
        <end position="645"/>
    </location>
</feature>
<dbReference type="InterPro" id="IPR011333">
    <property type="entry name" value="SKP1/BTB/POZ_sf"/>
</dbReference>
<accession>A0A015IHC2</accession>
<dbReference type="InterPro" id="IPR043145">
    <property type="entry name" value="Znf_ZZ_sf"/>
</dbReference>
<evidence type="ECO:0000256" key="4">
    <source>
        <dbReference type="PROSITE-ProRule" id="PRU00228"/>
    </source>
</evidence>